<dbReference type="InterPro" id="IPR006225">
    <property type="entry name" value="PsdUridine_synth_RluC/D"/>
</dbReference>
<dbReference type="InterPro" id="IPR036986">
    <property type="entry name" value="S4_RNA-bd_sf"/>
</dbReference>
<dbReference type="Pfam" id="PF00849">
    <property type="entry name" value="PseudoU_synth_2"/>
    <property type="match status" value="1"/>
</dbReference>
<evidence type="ECO:0000256" key="7">
    <source>
        <dbReference type="PIRSR" id="PIRSR606225-1"/>
    </source>
</evidence>
<evidence type="ECO:0000259" key="10">
    <source>
        <dbReference type="SMART" id="SM00363"/>
    </source>
</evidence>
<dbReference type="InterPro" id="IPR020103">
    <property type="entry name" value="PsdUridine_synth_cat_dom_sf"/>
</dbReference>
<accession>A0A9E4MZL4</accession>
<dbReference type="Pfam" id="PF01479">
    <property type="entry name" value="S4"/>
    <property type="match status" value="1"/>
</dbReference>
<dbReference type="AlphaFoldDB" id="A0A9E4MZL4"/>
<evidence type="ECO:0000256" key="9">
    <source>
        <dbReference type="RuleBase" id="RU362028"/>
    </source>
</evidence>
<comment type="caution">
    <text evidence="11">The sequence shown here is derived from an EMBL/GenBank/DDBJ whole genome shotgun (WGS) entry which is preliminary data.</text>
</comment>
<comment type="similarity">
    <text evidence="3 9">Belongs to the pseudouridine synthase RluA family.</text>
</comment>
<name>A0A9E4MZL4_9GAMM</name>
<dbReference type="PROSITE" id="PS01129">
    <property type="entry name" value="PSI_RLU"/>
    <property type="match status" value="1"/>
</dbReference>
<dbReference type="Proteomes" id="UP000886687">
    <property type="component" value="Unassembled WGS sequence"/>
</dbReference>
<evidence type="ECO:0000256" key="6">
    <source>
        <dbReference type="ARBA" id="ARBA00023235"/>
    </source>
</evidence>
<dbReference type="InterPro" id="IPR006145">
    <property type="entry name" value="PsdUridine_synth_RsuA/RluA"/>
</dbReference>
<evidence type="ECO:0000256" key="8">
    <source>
        <dbReference type="PROSITE-ProRule" id="PRU00182"/>
    </source>
</evidence>
<keyword evidence="6 9" id="KW-0413">Isomerase</keyword>
<evidence type="ECO:0000313" key="11">
    <source>
        <dbReference type="EMBL" id="MCG7937639.1"/>
    </source>
</evidence>
<dbReference type="NCBIfam" id="TIGR00005">
    <property type="entry name" value="rluA_subfam"/>
    <property type="match status" value="1"/>
</dbReference>
<evidence type="ECO:0000256" key="2">
    <source>
        <dbReference type="ARBA" id="ARBA00002876"/>
    </source>
</evidence>
<dbReference type="SUPFAM" id="SSF55174">
    <property type="entry name" value="Alpha-L RNA-binding motif"/>
    <property type="match status" value="1"/>
</dbReference>
<dbReference type="GO" id="GO:0160141">
    <property type="term" value="F:23S rRNA pseudouridine(955/2504/2580) synthase activity"/>
    <property type="evidence" value="ECO:0007669"/>
    <property type="project" value="UniProtKB-EC"/>
</dbReference>
<evidence type="ECO:0000256" key="5">
    <source>
        <dbReference type="ARBA" id="ARBA00022884"/>
    </source>
</evidence>
<dbReference type="InterPro" id="IPR002942">
    <property type="entry name" value="S4_RNA-bd"/>
</dbReference>
<dbReference type="GO" id="GO:0003723">
    <property type="term" value="F:RNA binding"/>
    <property type="evidence" value="ECO:0007669"/>
    <property type="project" value="UniProtKB-KW"/>
</dbReference>
<keyword evidence="5 8" id="KW-0694">RNA-binding</keyword>
<dbReference type="EMBL" id="JAEPDI010000001">
    <property type="protein sequence ID" value="MCG7937639.1"/>
    <property type="molecule type" value="Genomic_DNA"/>
</dbReference>
<evidence type="ECO:0000256" key="4">
    <source>
        <dbReference type="ARBA" id="ARBA00022552"/>
    </source>
</evidence>
<dbReference type="EC" id="5.4.99.-" evidence="9"/>
<dbReference type="PROSITE" id="PS50889">
    <property type="entry name" value="S4"/>
    <property type="match status" value="1"/>
</dbReference>
<comment type="catalytic activity">
    <reaction evidence="9">
        <text>a uridine in RNA = a pseudouridine in RNA</text>
        <dbReference type="Rhea" id="RHEA:48348"/>
        <dbReference type="Rhea" id="RHEA-COMP:12068"/>
        <dbReference type="Rhea" id="RHEA-COMP:12069"/>
        <dbReference type="ChEBI" id="CHEBI:65314"/>
        <dbReference type="ChEBI" id="CHEBI:65315"/>
    </reaction>
</comment>
<keyword evidence="4" id="KW-0698">rRNA processing</keyword>
<comment type="function">
    <text evidence="2">Responsible for synthesis of pseudouridine from uracil at positions 955, 2504 and 2580 in 23S ribosomal RNA.</text>
</comment>
<protein>
    <recommendedName>
        <fullName evidence="9">Pseudouridine synthase</fullName>
        <ecNumber evidence="9">5.4.99.-</ecNumber>
    </recommendedName>
</protein>
<sequence length="318" mass="36043">MSESKKNSSTVRFIDITQEEAGQRIDNYLIRQLKGAPKSYVYRILRKGEVRVNKGRVKAHYKLKCGDSVRLPPMRLSARAEQGGRIPDNLLDLLRSAVVYEDERILVVNKPSGLAVHGGSGVNFGVIEILRQLRSGEKHLELVHRLDRDTSGCLLLSKKRSALRTLHELIRENRIDKRYLALLHGSWRKGVQTVDMPLKKNTLQGGERVVRVDAEGKPSQTIFRRIERFTEATLVEAELITGRTHQIRVHSQWLGSPVLGDQKYGDAAANRAFRDKGLKRLFLHAYKLGLRWPGEKRQLTIEAPLPDALSQVLTKLKG</sequence>
<dbReference type="Gene3D" id="3.30.2350.10">
    <property type="entry name" value="Pseudouridine synthase"/>
    <property type="match status" value="1"/>
</dbReference>
<dbReference type="GO" id="GO:0000455">
    <property type="term" value="P:enzyme-directed rRNA pseudouridine synthesis"/>
    <property type="evidence" value="ECO:0007669"/>
    <property type="project" value="TreeGrafter"/>
</dbReference>
<gene>
    <name evidence="11" type="primary">rluC</name>
    <name evidence="11" type="ORF">JAZ04_02110</name>
</gene>
<dbReference type="NCBIfam" id="NF008249">
    <property type="entry name" value="PRK11025.1"/>
    <property type="match status" value="1"/>
</dbReference>
<proteinExistence type="inferred from homology"/>
<dbReference type="PANTHER" id="PTHR21600:SF92">
    <property type="entry name" value="RIBOSOMAL LARGE SUBUNIT PSEUDOURIDINE SYNTHASE C"/>
    <property type="match status" value="1"/>
</dbReference>
<comment type="catalytic activity">
    <reaction evidence="1">
        <text>uridine(955/2504/2580) in 23S rRNA = pseudouridine(955/2504/2580) in 23S rRNA</text>
        <dbReference type="Rhea" id="RHEA:42528"/>
        <dbReference type="Rhea" id="RHEA-COMP:10099"/>
        <dbReference type="Rhea" id="RHEA-COMP:10100"/>
        <dbReference type="ChEBI" id="CHEBI:65314"/>
        <dbReference type="ChEBI" id="CHEBI:65315"/>
        <dbReference type="EC" id="5.4.99.24"/>
    </reaction>
</comment>
<dbReference type="Gene3D" id="3.10.290.10">
    <property type="entry name" value="RNA-binding S4 domain"/>
    <property type="match status" value="1"/>
</dbReference>
<dbReference type="InterPro" id="IPR050188">
    <property type="entry name" value="RluA_PseudoU_synthase"/>
</dbReference>
<organism evidence="11 12">
    <name type="scientific">Candidatus Thiodiazotropha lotti</name>
    <dbReference type="NCBI Taxonomy" id="2792787"/>
    <lineage>
        <taxon>Bacteria</taxon>
        <taxon>Pseudomonadati</taxon>
        <taxon>Pseudomonadota</taxon>
        <taxon>Gammaproteobacteria</taxon>
        <taxon>Chromatiales</taxon>
        <taxon>Sedimenticolaceae</taxon>
        <taxon>Candidatus Thiodiazotropha</taxon>
    </lineage>
</organism>
<feature type="active site" evidence="7">
    <location>
        <position position="147"/>
    </location>
</feature>
<dbReference type="SUPFAM" id="SSF55120">
    <property type="entry name" value="Pseudouridine synthase"/>
    <property type="match status" value="1"/>
</dbReference>
<dbReference type="InterPro" id="IPR006224">
    <property type="entry name" value="PsdUridine_synth_RluA-like_CS"/>
</dbReference>
<feature type="domain" description="RNA-binding S4" evidence="10">
    <location>
        <begin position="23"/>
        <end position="82"/>
    </location>
</feature>
<reference evidence="11" key="1">
    <citation type="journal article" date="2021" name="Proc. Natl. Acad. Sci. U.S.A.">
        <title>Global biogeography of chemosynthetic symbionts reveals both localized and globally distributed symbiont groups. .</title>
        <authorList>
            <person name="Osvatic J.T."/>
            <person name="Wilkins L.G.E."/>
            <person name="Leibrecht L."/>
            <person name="Leray M."/>
            <person name="Zauner S."/>
            <person name="Polzin J."/>
            <person name="Camacho Y."/>
            <person name="Gros O."/>
            <person name="van Gils J.A."/>
            <person name="Eisen J.A."/>
            <person name="Petersen J.M."/>
            <person name="Yuen B."/>
        </authorList>
    </citation>
    <scope>NUCLEOTIDE SEQUENCE</scope>
    <source>
        <strain evidence="11">MAGL173</strain>
    </source>
</reference>
<dbReference type="CDD" id="cd00165">
    <property type="entry name" value="S4"/>
    <property type="match status" value="1"/>
</dbReference>
<dbReference type="PANTHER" id="PTHR21600">
    <property type="entry name" value="MITOCHONDRIAL RNA PSEUDOURIDINE SYNTHASE"/>
    <property type="match status" value="1"/>
</dbReference>
<dbReference type="SMART" id="SM00363">
    <property type="entry name" value="S4"/>
    <property type="match status" value="1"/>
</dbReference>
<evidence type="ECO:0000256" key="1">
    <source>
        <dbReference type="ARBA" id="ARBA00000381"/>
    </source>
</evidence>
<evidence type="ECO:0000313" key="12">
    <source>
        <dbReference type="Proteomes" id="UP000886687"/>
    </source>
</evidence>
<evidence type="ECO:0000256" key="3">
    <source>
        <dbReference type="ARBA" id="ARBA00010876"/>
    </source>
</evidence>
<dbReference type="CDD" id="cd02869">
    <property type="entry name" value="PseudoU_synth_RluA_like"/>
    <property type="match status" value="1"/>
</dbReference>